<organism evidence="2 3">
    <name type="scientific">Petrimonas mucosa</name>
    <dbReference type="NCBI Taxonomy" id="1642646"/>
    <lineage>
        <taxon>Bacteria</taxon>
        <taxon>Pseudomonadati</taxon>
        <taxon>Bacteroidota</taxon>
        <taxon>Bacteroidia</taxon>
        <taxon>Bacteroidales</taxon>
        <taxon>Dysgonomonadaceae</taxon>
        <taxon>Petrimonas</taxon>
    </lineage>
</organism>
<dbReference type="SUPFAM" id="SSF53300">
    <property type="entry name" value="vWA-like"/>
    <property type="match status" value="1"/>
</dbReference>
<sequence length="214" mass="24496">MNENYLKIIFVIDESGSMSGTESDVTGGFNNFIEQQRAQQQGRVTVSLYKFNNSWSRVLNDLPIEEIRPLTSADYTPGGLTALYDTIGHAITDIGNQIRYSKEEDRPSMVMMAIITDGQENASREYDAVKIRQMIHELEQNGNWQFIYLGAEVSNFSDADSMGVYNKIAMDKTKMKSKFDVISEHTMRFKVADLGREQEKLWSDFMKDLSKEKE</sequence>
<accession>A0A1G4G472</accession>
<evidence type="ECO:0000313" key="3">
    <source>
        <dbReference type="Proteomes" id="UP000178485"/>
    </source>
</evidence>
<keyword evidence="3" id="KW-1185">Reference proteome</keyword>
<dbReference type="Pfam" id="PF00092">
    <property type="entry name" value="VWA"/>
    <property type="match status" value="1"/>
</dbReference>
<dbReference type="Proteomes" id="UP000178485">
    <property type="component" value="Chromosome i"/>
</dbReference>
<dbReference type="RefSeq" id="WP_071135966.1">
    <property type="nucleotide sequence ID" value="NZ_DUQN01000004.1"/>
</dbReference>
<name>A0A1G4G472_9BACT</name>
<evidence type="ECO:0000313" key="2">
    <source>
        <dbReference type="EMBL" id="SCM55495.1"/>
    </source>
</evidence>
<dbReference type="Gene3D" id="3.40.50.410">
    <property type="entry name" value="von Willebrand factor, type A domain"/>
    <property type="match status" value="1"/>
</dbReference>
<dbReference type="EMBL" id="LT608328">
    <property type="protein sequence ID" value="SCM55495.1"/>
    <property type="molecule type" value="Genomic_DNA"/>
</dbReference>
<dbReference type="AlphaFoldDB" id="A0A1G4G472"/>
<feature type="domain" description="VWFA" evidence="1">
    <location>
        <begin position="7"/>
        <end position="209"/>
    </location>
</feature>
<gene>
    <name evidence="2" type="ORF">ING2E5A_0419</name>
</gene>
<dbReference type="InterPro" id="IPR036465">
    <property type="entry name" value="vWFA_dom_sf"/>
</dbReference>
<dbReference type="PROSITE" id="PS50234">
    <property type="entry name" value="VWFA"/>
    <property type="match status" value="1"/>
</dbReference>
<reference evidence="2 3" key="1">
    <citation type="submission" date="2016-08" db="EMBL/GenBank/DDBJ databases">
        <authorList>
            <person name="Seilhamer J.J."/>
        </authorList>
    </citation>
    <scope>NUCLEOTIDE SEQUENCE [LARGE SCALE GENOMIC DNA]</scope>
    <source>
        <strain evidence="2">ING2-E5A</strain>
    </source>
</reference>
<evidence type="ECO:0000259" key="1">
    <source>
        <dbReference type="PROSITE" id="PS50234"/>
    </source>
</evidence>
<dbReference type="InterPro" id="IPR002035">
    <property type="entry name" value="VWF_A"/>
</dbReference>
<dbReference type="KEGG" id="pmuc:ING2E5A_0419"/>
<protein>
    <recommendedName>
        <fullName evidence="1">VWFA domain-containing protein</fullName>
    </recommendedName>
</protein>
<proteinExistence type="predicted"/>